<sequence>MQRSNGFTLIELVVVIIILGILSVVAAPKFIDLKGDAHTATVEAMAGAIDSANSLVYSKSAINGVEKEASIDAAAIGDEYAGATLIYGSMQSDETSLVMFVEGIDDPSAWEMEKTNEVNMRIHPADHPTIGDGAGNCFVQYSHQWTDARGATYPAKTTLYTDDC</sequence>
<proteinExistence type="predicted"/>
<keyword evidence="1" id="KW-1133">Transmembrane helix</keyword>
<accession>A0ABM6JGH8</accession>
<reference evidence="2 3" key="1">
    <citation type="submission" date="2017-03" db="EMBL/GenBank/DDBJ databases">
        <title>Genome sequencing of Shewanella japonica KCTC 22435.</title>
        <authorList>
            <person name="Kim K.M."/>
        </authorList>
    </citation>
    <scope>NUCLEOTIDE SEQUENCE [LARGE SCALE GENOMIC DNA]</scope>
    <source>
        <strain evidence="2 3">KCTC 22435</strain>
    </source>
</reference>
<dbReference type="Proteomes" id="UP000191820">
    <property type="component" value="Chromosome"/>
</dbReference>
<protein>
    <recommendedName>
        <fullName evidence="4">Prepilin-type N-terminal cleavage/methylation domain-containing protein</fullName>
    </recommendedName>
</protein>
<gene>
    <name evidence="2" type="ORF">SJ2017_0912</name>
</gene>
<dbReference type="InterPro" id="IPR012902">
    <property type="entry name" value="N_methyl_site"/>
</dbReference>
<dbReference type="SUPFAM" id="SSF54523">
    <property type="entry name" value="Pili subunits"/>
    <property type="match status" value="1"/>
</dbReference>
<evidence type="ECO:0000256" key="1">
    <source>
        <dbReference type="SAM" id="Phobius"/>
    </source>
</evidence>
<evidence type="ECO:0000313" key="3">
    <source>
        <dbReference type="Proteomes" id="UP000191820"/>
    </source>
</evidence>
<keyword evidence="3" id="KW-1185">Reference proteome</keyword>
<dbReference type="Gene3D" id="3.30.700.10">
    <property type="entry name" value="Glycoprotein, Type 4 Pilin"/>
    <property type="match status" value="1"/>
</dbReference>
<keyword evidence="1" id="KW-0812">Transmembrane</keyword>
<evidence type="ECO:0000313" key="2">
    <source>
        <dbReference type="EMBL" id="ARD21243.1"/>
    </source>
</evidence>
<dbReference type="InterPro" id="IPR045584">
    <property type="entry name" value="Pilin-like"/>
</dbReference>
<dbReference type="EMBL" id="CP020472">
    <property type="protein sequence ID" value="ARD21243.1"/>
    <property type="molecule type" value="Genomic_DNA"/>
</dbReference>
<dbReference type="RefSeq" id="WP_080915027.1">
    <property type="nucleotide sequence ID" value="NZ_CP020472.1"/>
</dbReference>
<feature type="transmembrane region" description="Helical" evidence="1">
    <location>
        <begin position="6"/>
        <end position="27"/>
    </location>
</feature>
<dbReference type="Pfam" id="PF07963">
    <property type="entry name" value="N_methyl"/>
    <property type="match status" value="1"/>
</dbReference>
<organism evidence="2 3">
    <name type="scientific">Shewanella japonica</name>
    <dbReference type="NCBI Taxonomy" id="93973"/>
    <lineage>
        <taxon>Bacteria</taxon>
        <taxon>Pseudomonadati</taxon>
        <taxon>Pseudomonadota</taxon>
        <taxon>Gammaproteobacteria</taxon>
        <taxon>Alteromonadales</taxon>
        <taxon>Shewanellaceae</taxon>
        <taxon>Shewanella</taxon>
    </lineage>
</organism>
<dbReference type="NCBIfam" id="TIGR02532">
    <property type="entry name" value="IV_pilin_GFxxxE"/>
    <property type="match status" value="1"/>
</dbReference>
<name>A0ABM6JGH8_9GAMM</name>
<evidence type="ECO:0008006" key="4">
    <source>
        <dbReference type="Google" id="ProtNLM"/>
    </source>
</evidence>
<keyword evidence="1" id="KW-0472">Membrane</keyword>